<dbReference type="EMBL" id="LT629740">
    <property type="protein sequence ID" value="SDT15192.1"/>
    <property type="molecule type" value="Genomic_DNA"/>
</dbReference>
<proteinExistence type="predicted"/>
<accession>A0A1H1Y185</accession>
<protein>
    <recommendedName>
        <fullName evidence="4">Phosphate-selective porin O and P</fullName>
    </recommendedName>
</protein>
<dbReference type="AlphaFoldDB" id="A0A1H1Y185"/>
<organism evidence="2 3">
    <name type="scientific">Mucilaginibacter mallensis</name>
    <dbReference type="NCBI Taxonomy" id="652787"/>
    <lineage>
        <taxon>Bacteria</taxon>
        <taxon>Pseudomonadati</taxon>
        <taxon>Bacteroidota</taxon>
        <taxon>Sphingobacteriia</taxon>
        <taxon>Sphingobacteriales</taxon>
        <taxon>Sphingobacteriaceae</taxon>
        <taxon>Mucilaginibacter</taxon>
    </lineage>
</organism>
<evidence type="ECO:0008006" key="4">
    <source>
        <dbReference type="Google" id="ProtNLM"/>
    </source>
</evidence>
<keyword evidence="1" id="KW-0732">Signal</keyword>
<dbReference type="Proteomes" id="UP000199679">
    <property type="component" value="Chromosome I"/>
</dbReference>
<evidence type="ECO:0000313" key="2">
    <source>
        <dbReference type="EMBL" id="SDT15192.1"/>
    </source>
</evidence>
<reference evidence="2 3" key="1">
    <citation type="submission" date="2016-10" db="EMBL/GenBank/DDBJ databases">
        <authorList>
            <person name="de Groot N.N."/>
        </authorList>
    </citation>
    <scope>NUCLEOTIDE SEQUENCE [LARGE SCALE GENOMIC DNA]</scope>
    <source>
        <strain evidence="2 3">MP1X4</strain>
    </source>
</reference>
<dbReference type="RefSeq" id="WP_091373300.1">
    <property type="nucleotide sequence ID" value="NZ_LT629740.1"/>
</dbReference>
<gene>
    <name evidence="2" type="ORF">SAMN05216490_2600</name>
</gene>
<dbReference type="OrthoDB" id="1016806at2"/>
<feature type="signal peptide" evidence="1">
    <location>
        <begin position="1"/>
        <end position="21"/>
    </location>
</feature>
<dbReference type="STRING" id="652787.SAMN05216490_2600"/>
<evidence type="ECO:0000313" key="3">
    <source>
        <dbReference type="Proteomes" id="UP000199679"/>
    </source>
</evidence>
<keyword evidence="3" id="KW-1185">Reference proteome</keyword>
<name>A0A1H1Y185_MUCMA</name>
<sequence length="364" mass="41824">MIKKFYLLLTLSFLTSAVAFAQQTNFIDQEVISGDTSKISTTNTGSVDFHFNALGWLDNREYKAFIPRSRTYSGTRTEIDFGLNIDSLNHFVVGTNAIHEFGAIPYFLNAVPVAYYNFKNSHWLFNAGEFPRAGLIDDYPRAMLNDTLMYYRPNVEGLLAKYSSANFTETGWIDWVSRQTDTQREEFLFGAEGKYTPNVEGPFYIRNYFLEEHDAGAAILQPDDHIFDNAAIEIRLGLDFSHKTVFDSLSFEAGNLSSFLRERGVTGWQTKNGFVFSAYAGYHRFGIFEEFYKGQGSIIYYGDSYYEKSFYNRIDLSWTPFLSGRVKGQFIASFHFSPGHFNDNQEVFRVTYDIGRKTIARFKD</sequence>
<feature type="chain" id="PRO_5009266066" description="Phosphate-selective porin O and P" evidence="1">
    <location>
        <begin position="22"/>
        <end position="364"/>
    </location>
</feature>
<evidence type="ECO:0000256" key="1">
    <source>
        <dbReference type="SAM" id="SignalP"/>
    </source>
</evidence>